<proteinExistence type="predicted"/>
<dbReference type="PANTHER" id="PTHR31960">
    <property type="entry name" value="F-BOX PROTEIN PP2-A15"/>
    <property type="match status" value="1"/>
</dbReference>
<dbReference type="EMBL" id="JAVXUP010000139">
    <property type="protein sequence ID" value="KAK3036778.1"/>
    <property type="molecule type" value="Genomic_DNA"/>
</dbReference>
<dbReference type="Proteomes" id="UP001188597">
    <property type="component" value="Unassembled WGS sequence"/>
</dbReference>
<dbReference type="InterPro" id="IPR001810">
    <property type="entry name" value="F-box_dom"/>
</dbReference>
<dbReference type="Gene3D" id="1.20.1280.50">
    <property type="match status" value="1"/>
</dbReference>
<feature type="domain" description="F-box" evidence="1">
    <location>
        <begin position="4"/>
        <end position="45"/>
    </location>
</feature>
<dbReference type="SUPFAM" id="SSF81383">
    <property type="entry name" value="F-box domain"/>
    <property type="match status" value="1"/>
</dbReference>
<protein>
    <recommendedName>
        <fullName evidence="1">F-box domain-containing protein</fullName>
    </recommendedName>
</protein>
<dbReference type="InterPro" id="IPR036047">
    <property type="entry name" value="F-box-like_dom_sf"/>
</dbReference>
<evidence type="ECO:0000313" key="3">
    <source>
        <dbReference type="Proteomes" id="UP001188597"/>
    </source>
</evidence>
<dbReference type="Pfam" id="PF00646">
    <property type="entry name" value="F-box"/>
    <property type="match status" value="1"/>
</dbReference>
<evidence type="ECO:0000259" key="1">
    <source>
        <dbReference type="Pfam" id="PF00646"/>
    </source>
</evidence>
<accession>A0AA89BDG0</accession>
<dbReference type="PANTHER" id="PTHR31960:SF26">
    <property type="entry name" value="F-BOX DOMAIN CONTAINING PROTEIN"/>
    <property type="match status" value="1"/>
</dbReference>
<keyword evidence="3" id="KW-1185">Reference proteome</keyword>
<comment type="caution">
    <text evidence="2">The sequence shown here is derived from an EMBL/GenBank/DDBJ whole genome shotgun (WGS) entry which is preliminary data.</text>
</comment>
<name>A0AA89BDG0_9ASTE</name>
<evidence type="ECO:0000313" key="2">
    <source>
        <dbReference type="EMBL" id="KAK3036778.1"/>
    </source>
</evidence>
<dbReference type="CDD" id="cd22162">
    <property type="entry name" value="F-box_AtSKIP3-like"/>
    <property type="match status" value="1"/>
</dbReference>
<reference evidence="2" key="1">
    <citation type="submission" date="2022-12" db="EMBL/GenBank/DDBJ databases">
        <title>Draft genome assemblies for two species of Escallonia (Escalloniales).</title>
        <authorList>
            <person name="Chanderbali A."/>
            <person name="Dervinis C."/>
            <person name="Anghel I."/>
            <person name="Soltis D."/>
            <person name="Soltis P."/>
            <person name="Zapata F."/>
        </authorList>
    </citation>
    <scope>NUCLEOTIDE SEQUENCE</scope>
    <source>
        <strain evidence="2">UCBG64.0493</strain>
        <tissue evidence="2">Leaf</tissue>
    </source>
</reference>
<dbReference type="AlphaFoldDB" id="A0AA89BDG0"/>
<sequence length="92" mass="10025">MKLDLLPEDCIAHVLSCTSPRDACGSSLVSSAVRDASCSNIVWEKFLPSDYQEIMSRLVFPVTFTTKKDLFAKLSTPLLIDGGKKTSSIEGL</sequence>
<organism evidence="2 3">
    <name type="scientific">Escallonia herrerae</name>
    <dbReference type="NCBI Taxonomy" id="1293975"/>
    <lineage>
        <taxon>Eukaryota</taxon>
        <taxon>Viridiplantae</taxon>
        <taxon>Streptophyta</taxon>
        <taxon>Embryophyta</taxon>
        <taxon>Tracheophyta</taxon>
        <taxon>Spermatophyta</taxon>
        <taxon>Magnoliopsida</taxon>
        <taxon>eudicotyledons</taxon>
        <taxon>Gunneridae</taxon>
        <taxon>Pentapetalae</taxon>
        <taxon>asterids</taxon>
        <taxon>campanulids</taxon>
        <taxon>Escalloniales</taxon>
        <taxon>Escalloniaceae</taxon>
        <taxon>Escallonia</taxon>
    </lineage>
</organism>
<gene>
    <name evidence="2" type="ORF">RJ639_029743</name>
</gene>